<gene>
    <name evidence="3" type="ORF">CIB84_008472</name>
</gene>
<evidence type="ECO:0000313" key="3">
    <source>
        <dbReference type="EMBL" id="POI27778.1"/>
    </source>
</evidence>
<reference evidence="3 4" key="1">
    <citation type="submission" date="2018-01" db="EMBL/GenBank/DDBJ databases">
        <title>Comparison of the Chinese Bamboo Partridge and Red Junglefowl genome sequences highlights the importance of demography in genome evolution.</title>
        <authorList>
            <person name="Tiley G.P."/>
            <person name="Kimball R.T."/>
            <person name="Braun E.L."/>
            <person name="Burleigh J.G."/>
        </authorList>
    </citation>
    <scope>NUCLEOTIDE SEQUENCE [LARGE SCALE GENOMIC DNA]</scope>
    <source>
        <strain evidence="3">RTK389</strain>
        <tissue evidence="3">Blood</tissue>
    </source>
</reference>
<feature type="region of interest" description="Disordered" evidence="1">
    <location>
        <begin position="275"/>
        <end position="316"/>
    </location>
</feature>
<dbReference type="GO" id="GO:0000775">
    <property type="term" value="C:chromosome, centromeric region"/>
    <property type="evidence" value="ECO:0007669"/>
    <property type="project" value="TreeGrafter"/>
</dbReference>
<dbReference type="OrthoDB" id="118550at2759"/>
<feature type="region of interest" description="Disordered" evidence="1">
    <location>
        <begin position="62"/>
        <end position="93"/>
    </location>
</feature>
<keyword evidence="4" id="KW-1185">Reference proteome</keyword>
<dbReference type="PANTHER" id="PTHR16124">
    <property type="entry name" value="MIS18-BINDING PROTEIN 1"/>
    <property type="match status" value="1"/>
</dbReference>
<evidence type="ECO:0000313" key="4">
    <source>
        <dbReference type="Proteomes" id="UP000237246"/>
    </source>
</evidence>
<feature type="region of interest" description="Disordered" evidence="1">
    <location>
        <begin position="107"/>
        <end position="136"/>
    </location>
</feature>
<sequence>MTATPRRGEMPFQAVFLSSVPAGTLTPLKDLRCRGNAALCPPARPAPGSVLQSTLLEGGAGAREPLEISEIRPGPGPPPPKRRAREPPAQQSPAAAFLRMKMKTRAGGGSDRILTPGGPGPRFAGGGQRRAAEPPRRELPCARIPQNQALKMLNVDPIVLESPQKFFLRVKQKLQQKQQQKVFVAPSIAVAWIEIKVLKFGKKDVYPTFASPNKQNIPPPPAAEKPVVKSAFGELLPNAQTEHVATDKDSEDNFLVESMDADDEMSLNTVTSTVGFHSTPPDPGDQLEGRCGNREAKRTERQQEKGRLQPSNRRAEHRAEKILETATQKPSQHFCNVVLSTPEACMPRKQKQKENCNGPLDKPRADQIAVTADKEVGELTALVISVGDMKDMLWHSNAVVERVARNQVKTSSGNIYLLQGRIDSVSMRKEGFSYQFTKRFTSGFSERWKEYVEEFLKELRRKERKKKIGENENEESDSVDTDKVQSAEDSARNVRKRETRNTTYEVLSRKDEHTYQTPKHEPVLNGSNGIYTRSGRLVKPPLSFWCGEREFVDQELNVTIQKGGTDYLSM</sequence>
<organism evidence="3 4">
    <name type="scientific">Bambusicola thoracicus</name>
    <name type="common">Chinese bamboo-partridge</name>
    <name type="synonym">Perdix thoracica</name>
    <dbReference type="NCBI Taxonomy" id="9083"/>
    <lineage>
        <taxon>Eukaryota</taxon>
        <taxon>Metazoa</taxon>
        <taxon>Chordata</taxon>
        <taxon>Craniata</taxon>
        <taxon>Vertebrata</taxon>
        <taxon>Euteleostomi</taxon>
        <taxon>Archelosauria</taxon>
        <taxon>Archosauria</taxon>
        <taxon>Dinosauria</taxon>
        <taxon>Saurischia</taxon>
        <taxon>Theropoda</taxon>
        <taxon>Coelurosauria</taxon>
        <taxon>Aves</taxon>
        <taxon>Neognathae</taxon>
        <taxon>Galloanserae</taxon>
        <taxon>Galliformes</taxon>
        <taxon>Phasianidae</taxon>
        <taxon>Perdicinae</taxon>
        <taxon>Bambusicola</taxon>
    </lineage>
</organism>
<feature type="compositionally biased region" description="Basic and acidic residues" evidence="1">
    <location>
        <begin position="480"/>
        <end position="492"/>
    </location>
</feature>
<evidence type="ECO:0000256" key="1">
    <source>
        <dbReference type="SAM" id="MobiDB-lite"/>
    </source>
</evidence>
<accession>A0A2P4SUJ1</accession>
<dbReference type="InterPro" id="IPR039110">
    <property type="entry name" value="KNL2-like"/>
</dbReference>
<protein>
    <recommendedName>
        <fullName evidence="2">SANTA domain-containing protein</fullName>
    </recommendedName>
</protein>
<dbReference type="Proteomes" id="UP000237246">
    <property type="component" value="Unassembled WGS sequence"/>
</dbReference>
<comment type="caution">
    <text evidence="3">The sequence shown here is derived from an EMBL/GenBank/DDBJ whole genome shotgun (WGS) entry which is preliminary data.</text>
</comment>
<dbReference type="PANTHER" id="PTHR16124:SF3">
    <property type="entry name" value="MIS18-BINDING PROTEIN 1"/>
    <property type="match status" value="1"/>
</dbReference>
<name>A0A2P4SUJ1_BAMTH</name>
<dbReference type="Pfam" id="PF09133">
    <property type="entry name" value="SANTA"/>
    <property type="match status" value="1"/>
</dbReference>
<feature type="compositionally biased region" description="Basic and acidic residues" evidence="1">
    <location>
        <begin position="287"/>
        <end position="316"/>
    </location>
</feature>
<proteinExistence type="predicted"/>
<dbReference type="InterPro" id="IPR015216">
    <property type="entry name" value="SANTA"/>
</dbReference>
<dbReference type="EMBL" id="PPHD01022292">
    <property type="protein sequence ID" value="POI27778.1"/>
    <property type="molecule type" value="Genomic_DNA"/>
</dbReference>
<feature type="domain" description="SANTA" evidence="2">
    <location>
        <begin position="392"/>
        <end position="451"/>
    </location>
</feature>
<evidence type="ECO:0000259" key="2">
    <source>
        <dbReference type="Pfam" id="PF09133"/>
    </source>
</evidence>
<feature type="region of interest" description="Disordered" evidence="1">
    <location>
        <begin position="466"/>
        <end position="503"/>
    </location>
</feature>
<dbReference type="AlphaFoldDB" id="A0A2P4SUJ1"/>
<feature type="non-terminal residue" evidence="3">
    <location>
        <position position="570"/>
    </location>
</feature>